<evidence type="ECO:0000313" key="1">
    <source>
        <dbReference type="EMBL" id="QEQ93596.1"/>
    </source>
</evidence>
<organism evidence="1 2">
    <name type="scientific">Streptomyces phage Zuko</name>
    <dbReference type="NCBI Taxonomy" id="2601695"/>
    <lineage>
        <taxon>Viruses</taxon>
        <taxon>Duplodnaviria</taxon>
        <taxon>Heunggongvirae</taxon>
        <taxon>Uroviricota</taxon>
        <taxon>Caudoviricetes</taxon>
        <taxon>Zukovirus</taxon>
        <taxon>Zukovirus zuko</taxon>
    </lineage>
</organism>
<sequence length="59" mass="6452">MPDVRTTLQPGTVITVGEQEFTDLSRQGLILEEVHGPVEPVTETDKVKVVSTTDKTSKN</sequence>
<name>A0A5J6D7N8_9CAUD</name>
<dbReference type="GeneID" id="77931372"/>
<dbReference type="RefSeq" id="YP_010655509.1">
    <property type="nucleotide sequence ID" value="NC_070829.1"/>
</dbReference>
<dbReference type="Proteomes" id="UP000327392">
    <property type="component" value="Segment"/>
</dbReference>
<evidence type="ECO:0000313" key="2">
    <source>
        <dbReference type="Proteomes" id="UP000327392"/>
    </source>
</evidence>
<keyword evidence="2" id="KW-1185">Reference proteome</keyword>
<protein>
    <submittedName>
        <fullName evidence="1">Uncharacterized protein</fullName>
    </submittedName>
</protein>
<dbReference type="EMBL" id="MN204493">
    <property type="protein sequence ID" value="QEQ93596.1"/>
    <property type="molecule type" value="Genomic_DNA"/>
</dbReference>
<accession>A0A5J6D7N8</accession>
<reference evidence="1 2" key="1">
    <citation type="submission" date="2019-07" db="EMBL/GenBank/DDBJ databases">
        <authorList>
            <person name="Mandava P."/>
            <person name="Ferry J.C."/>
            <person name="Fallon S.M."/>
            <person name="Hajdenberg M."/>
            <person name="Sharma E."/>
            <person name="Shaffer C.D."/>
            <person name="Weston-Hafer K.A."/>
            <person name="Garlena R.A."/>
            <person name="Russell D.A."/>
            <person name="Pope W.H."/>
            <person name="Jacobs-Sera D."/>
            <person name="Hatfull G.F."/>
        </authorList>
    </citation>
    <scope>NUCLEOTIDE SEQUENCE [LARGE SCALE GENOMIC DNA]</scope>
</reference>
<gene>
    <name evidence="1" type="primary">18</name>
    <name evidence="1" type="ORF">SEA_ZUKO_18</name>
</gene>
<proteinExistence type="predicted"/>
<dbReference type="KEGG" id="vg:77931372"/>